<evidence type="ECO:0000256" key="7">
    <source>
        <dbReference type="ARBA" id="ARBA00023136"/>
    </source>
</evidence>
<feature type="transmembrane region" description="Helical" evidence="8">
    <location>
        <begin position="112"/>
        <end position="135"/>
    </location>
</feature>
<keyword evidence="6 8" id="KW-1133">Transmembrane helix</keyword>
<feature type="domain" description="Major facilitator superfamily (MFS) profile" evidence="9">
    <location>
        <begin position="23"/>
        <end position="409"/>
    </location>
</feature>
<dbReference type="InterPro" id="IPR004812">
    <property type="entry name" value="Efflux_drug-R_Bcr/CmlA"/>
</dbReference>
<feature type="transmembrane region" description="Helical" evidence="8">
    <location>
        <begin position="21"/>
        <end position="38"/>
    </location>
</feature>
<dbReference type="InterPro" id="IPR011701">
    <property type="entry name" value="MFS"/>
</dbReference>
<keyword evidence="4" id="KW-1003">Cell membrane</keyword>
<feature type="transmembrane region" description="Helical" evidence="8">
    <location>
        <begin position="230"/>
        <end position="251"/>
    </location>
</feature>
<gene>
    <name evidence="10" type="ORF">N8K70_15805</name>
</gene>
<reference evidence="10 11" key="1">
    <citation type="submission" date="2023-02" db="EMBL/GenBank/DDBJ databases">
        <title>Microbacterium betulae sp. nov., isolated from birch wood.</title>
        <authorList>
            <person name="Pasciak M."/>
            <person name="Pawlik K.J."/>
            <person name="Martynowski D."/>
            <person name="Laczmanski L."/>
            <person name="Ciekot J."/>
            <person name="Szponar B."/>
            <person name="Wojcik-Fatla A."/>
            <person name="Mackiewicz B."/>
            <person name="Farian E."/>
            <person name="Cholewa G."/>
            <person name="Cholewa A."/>
            <person name="Dutkiewicz J."/>
        </authorList>
    </citation>
    <scope>NUCLEOTIDE SEQUENCE [LARGE SCALE GENOMIC DNA]</scope>
    <source>
        <strain evidence="10 11">AB</strain>
    </source>
</reference>
<proteinExistence type="inferred from homology"/>
<feature type="transmembrane region" description="Helical" evidence="8">
    <location>
        <begin position="58"/>
        <end position="80"/>
    </location>
</feature>
<feature type="transmembrane region" description="Helical" evidence="8">
    <location>
        <begin position="356"/>
        <end position="375"/>
    </location>
</feature>
<dbReference type="Pfam" id="PF07690">
    <property type="entry name" value="MFS_1"/>
    <property type="match status" value="1"/>
</dbReference>
<keyword evidence="3" id="KW-0813">Transport</keyword>
<evidence type="ECO:0000256" key="4">
    <source>
        <dbReference type="ARBA" id="ARBA00022475"/>
    </source>
</evidence>
<evidence type="ECO:0000256" key="1">
    <source>
        <dbReference type="ARBA" id="ARBA00004651"/>
    </source>
</evidence>
<evidence type="ECO:0000256" key="6">
    <source>
        <dbReference type="ARBA" id="ARBA00022989"/>
    </source>
</evidence>
<feature type="transmembrane region" description="Helical" evidence="8">
    <location>
        <begin position="87"/>
        <end position="106"/>
    </location>
</feature>
<dbReference type="InterPro" id="IPR020846">
    <property type="entry name" value="MFS_dom"/>
</dbReference>
<comment type="similarity">
    <text evidence="2">Belongs to the major facilitator superfamily. Bcr/CmlA family.</text>
</comment>
<keyword evidence="11" id="KW-1185">Reference proteome</keyword>
<dbReference type="GO" id="GO:0042910">
    <property type="term" value="F:xenobiotic transmembrane transporter activity"/>
    <property type="evidence" value="ECO:0007669"/>
    <property type="project" value="InterPro"/>
</dbReference>
<dbReference type="PANTHER" id="PTHR23502">
    <property type="entry name" value="MAJOR FACILITATOR SUPERFAMILY"/>
    <property type="match status" value="1"/>
</dbReference>
<dbReference type="AlphaFoldDB" id="A0AA97FJU4"/>
<feature type="transmembrane region" description="Helical" evidence="8">
    <location>
        <begin position="324"/>
        <end position="344"/>
    </location>
</feature>
<feature type="transmembrane region" description="Helical" evidence="8">
    <location>
        <begin position="147"/>
        <end position="165"/>
    </location>
</feature>
<feature type="transmembrane region" description="Helical" evidence="8">
    <location>
        <begin position="296"/>
        <end position="318"/>
    </location>
</feature>
<dbReference type="Gene3D" id="1.20.1720.10">
    <property type="entry name" value="Multidrug resistance protein D"/>
    <property type="match status" value="1"/>
</dbReference>
<comment type="subcellular location">
    <subcellularLocation>
        <location evidence="1">Cell membrane</location>
        <topology evidence="1">Multi-pass membrane protein</topology>
    </subcellularLocation>
</comment>
<feature type="transmembrane region" description="Helical" evidence="8">
    <location>
        <begin position="381"/>
        <end position="401"/>
    </location>
</feature>
<dbReference type="CDD" id="cd17320">
    <property type="entry name" value="MFS_MdfA_MDR_like"/>
    <property type="match status" value="1"/>
</dbReference>
<dbReference type="PROSITE" id="PS50850">
    <property type="entry name" value="MFS"/>
    <property type="match status" value="1"/>
</dbReference>
<accession>A0AA97FJU4</accession>
<sequence>MTPRTQSDQHSTTTATARIGIGLMLTLALLSGIAPFAIDMYLPAFPEMVAELDTTASGVQLSLTAFLVGAGVGQVIFGPLSDRFGRLGPLVAGMLIYLAASVATALAPTVEFLIGARLVQGLAGAAGMVISRAIISDLAKGVEAARGLSVVMTVSGIAPVLAPVAGSLLTEPIGWRGLMWVVTGLVAIGLIAVFLSVRETRPRTVRDAARQGPKTSPVRALTSRAYLGNMLAYVFAFTTMMAYISASPFLYQGMMGMDQVQYGLAFGLNALALMLVGALSARLTRRFHVAALARTGLLLNLASVAVFAVLVFTGAPAIWLTVPILVSVGVLGLSFGNATALALAAVPAAAGLGSAILGLLQHVFAGIAAPIVSIAGETTAVPLAITMLVTSALANIAFAVARGADPRHSAAPATEPATERVETA</sequence>
<keyword evidence="5 8" id="KW-0812">Transmembrane</keyword>
<evidence type="ECO:0000256" key="3">
    <source>
        <dbReference type="ARBA" id="ARBA00022448"/>
    </source>
</evidence>
<feature type="transmembrane region" description="Helical" evidence="8">
    <location>
        <begin position="177"/>
        <end position="197"/>
    </location>
</feature>
<dbReference type="EMBL" id="CP118157">
    <property type="protein sequence ID" value="WOF22837.1"/>
    <property type="molecule type" value="Genomic_DNA"/>
</dbReference>
<dbReference type="GO" id="GO:1990961">
    <property type="term" value="P:xenobiotic detoxification by transmembrane export across the plasma membrane"/>
    <property type="evidence" value="ECO:0007669"/>
    <property type="project" value="InterPro"/>
</dbReference>
<keyword evidence="7 8" id="KW-0472">Membrane</keyword>
<dbReference type="RefSeq" id="WP_317139308.1">
    <property type="nucleotide sequence ID" value="NZ_CP118157.1"/>
</dbReference>
<name>A0AA97FJU4_9MICO</name>
<protein>
    <submittedName>
        <fullName evidence="10">Multidrug effflux MFS transporter</fullName>
    </submittedName>
</protein>
<dbReference type="Proteomes" id="UP001305498">
    <property type="component" value="Chromosome"/>
</dbReference>
<evidence type="ECO:0000256" key="8">
    <source>
        <dbReference type="SAM" id="Phobius"/>
    </source>
</evidence>
<dbReference type="NCBIfam" id="TIGR00710">
    <property type="entry name" value="efflux_Bcr_CflA"/>
    <property type="match status" value="1"/>
</dbReference>
<evidence type="ECO:0000259" key="9">
    <source>
        <dbReference type="PROSITE" id="PS50850"/>
    </source>
</evidence>
<feature type="transmembrane region" description="Helical" evidence="8">
    <location>
        <begin position="263"/>
        <end position="284"/>
    </location>
</feature>
<dbReference type="InterPro" id="IPR036259">
    <property type="entry name" value="MFS_trans_sf"/>
</dbReference>
<dbReference type="PANTHER" id="PTHR23502:SF132">
    <property type="entry name" value="POLYAMINE TRANSPORTER 2-RELATED"/>
    <property type="match status" value="1"/>
</dbReference>
<dbReference type="KEGG" id="mbet:N8K70_15805"/>
<evidence type="ECO:0000256" key="2">
    <source>
        <dbReference type="ARBA" id="ARBA00006236"/>
    </source>
</evidence>
<dbReference type="GO" id="GO:0005886">
    <property type="term" value="C:plasma membrane"/>
    <property type="evidence" value="ECO:0007669"/>
    <property type="project" value="UniProtKB-SubCell"/>
</dbReference>
<evidence type="ECO:0000313" key="10">
    <source>
        <dbReference type="EMBL" id="WOF22837.1"/>
    </source>
</evidence>
<evidence type="ECO:0000313" key="11">
    <source>
        <dbReference type="Proteomes" id="UP001305498"/>
    </source>
</evidence>
<evidence type="ECO:0000256" key="5">
    <source>
        <dbReference type="ARBA" id="ARBA00022692"/>
    </source>
</evidence>
<dbReference type="SUPFAM" id="SSF103473">
    <property type="entry name" value="MFS general substrate transporter"/>
    <property type="match status" value="1"/>
</dbReference>
<organism evidence="10 11">
    <name type="scientific">Microbacterium betulae</name>
    <dbReference type="NCBI Taxonomy" id="2981139"/>
    <lineage>
        <taxon>Bacteria</taxon>
        <taxon>Bacillati</taxon>
        <taxon>Actinomycetota</taxon>
        <taxon>Actinomycetes</taxon>
        <taxon>Micrococcales</taxon>
        <taxon>Microbacteriaceae</taxon>
        <taxon>Microbacterium</taxon>
    </lineage>
</organism>